<sequence>MYSNNRVEVFHGDGRIGEMEIYPSRELQQQHQEDDVMKQRKKKQREVMEEAKMGIRINHFSQSGERCTPLAVLTTISSCGLCFKLEASPSSPQEPLSLFYSSCLRDNKTAVMLLGGEELHLVAMYSEHIKNDRPCFWAFSVAPGVYDSCLVMLNIRCLGIVFDLDETLVVANTMRSFEDKIDGLQRRINNEMDPQRLAVMVAEMKRYQDDKNLLKQYVESDQVVENGEVIKVQSEIVPALSDNHQPLVRPLIRLQEKNIILTRINPMIRDTSVLVRMRPSWEELRSYLTAKGRKRFEVYVCTMAERDYALEMWRLLDPEGNLINTNDLLARIVCVKSGLKKSLFNVFLDGTCHPKMALVIDDRLKVWDEKDQPRVHVVPAFAPYYSPQAEAAATPVLCVARNVACGVRGGFFRDFDDSLLPRIAEIYYENNVEDIPSPPDVSHYLVSEDDTSGLNGNKDPLSFDGMADAEVERRLKEAISASSVVLPAANIDPRIAAPIQYPMASTSSVSVPVPVPVPVVQQAQQPSAMAFPSNPFHQPQQPTSVAKHLVPSEPSLQSSPAREEGEVPESELDPDTRRRLLILQHGQDTRDPAPSEPSFPQRPPVQAPAPHVQSRNGWFPVEEEMDPAQIRRAVSKEYPLDSEMIHIEKHRPRHPSFFSKIDNSTQSDRMLHENRRQPKESLRRDEQLRSNNNLPGSHPFYGEDASWNQSSSRNSDLDFLPERSVSATESSADVLHGIAIKCGTKVEYRPSLVASTDLRFSVEAWLSNEKIGEGIGKSRREALHKAAEASIQNLADVYIRANGDPGPSHRDASPFTNGNMIMGNASALDNQPFVRDETAMPVSSRPTDPRSEGSMRHTGSITALRELCASEGFEMAFQSQRPLSSDMVHRDELHAQVEIDGRVVGEGVGSTWDEARMQAAERALCSVRSMLGQPVHKRQGSPRSFAGMSNKRLKPDFQRSLQRMPSSGRYS</sequence>
<dbReference type="PANTHER" id="PTHR23081">
    <property type="entry name" value="RNA POLYMERASE II CTD PHOSPHATASE"/>
    <property type="match status" value="1"/>
</dbReference>
<feature type="compositionally biased region" description="Basic and acidic residues" evidence="16">
    <location>
        <begin position="669"/>
        <end position="688"/>
    </location>
</feature>
<reference evidence="19" key="1">
    <citation type="submission" date="2021-01" db="EMBL/GenBank/DDBJ databases">
        <authorList>
            <person name="Bezrukov I."/>
        </authorList>
    </citation>
    <scope>NUCLEOTIDE SEQUENCE</scope>
</reference>
<evidence type="ECO:0000313" key="20">
    <source>
        <dbReference type="Proteomes" id="UP000682877"/>
    </source>
</evidence>
<dbReference type="Proteomes" id="UP000682877">
    <property type="component" value="Chromosome 7"/>
</dbReference>
<dbReference type="InterPro" id="IPR036412">
    <property type="entry name" value="HAD-like_sf"/>
</dbReference>
<comment type="subcellular location">
    <subcellularLocation>
        <location evidence="4">Nucleus</location>
    </subcellularLocation>
</comment>
<evidence type="ECO:0000256" key="7">
    <source>
        <dbReference type="ARBA" id="ARBA00022723"/>
    </source>
</evidence>
<dbReference type="Pfam" id="PF03031">
    <property type="entry name" value="NIF"/>
    <property type="match status" value="1"/>
</dbReference>
<gene>
    <name evidence="19" type="ORF">AARE701A_LOCUS18822</name>
</gene>
<feature type="domain" description="DRBM" evidence="17">
    <location>
        <begin position="859"/>
        <end position="929"/>
    </location>
</feature>
<protein>
    <recommendedName>
        <fullName evidence="5">protein-serine/threonine phosphatase</fullName>
        <ecNumber evidence="5">3.1.3.16</ecNumber>
    </recommendedName>
</protein>
<feature type="region of interest" description="Disordered" evidence="16">
    <location>
        <begin position="838"/>
        <end position="857"/>
    </location>
</feature>
<dbReference type="InterPro" id="IPR004274">
    <property type="entry name" value="FCP1_dom"/>
</dbReference>
<dbReference type="SUPFAM" id="SSF54768">
    <property type="entry name" value="dsRNA-binding domain-like"/>
    <property type="match status" value="2"/>
</dbReference>
<keyword evidence="12" id="KW-0539">Nucleus</keyword>
<dbReference type="AlphaFoldDB" id="A0A8S2AT45"/>
<dbReference type="CDD" id="cd07521">
    <property type="entry name" value="HAD_FCP1-like"/>
    <property type="match status" value="1"/>
</dbReference>
<dbReference type="GO" id="GO:0003723">
    <property type="term" value="F:RNA binding"/>
    <property type="evidence" value="ECO:0007669"/>
    <property type="project" value="UniProtKB-UniRule"/>
</dbReference>
<dbReference type="InterPro" id="IPR023214">
    <property type="entry name" value="HAD_sf"/>
</dbReference>
<evidence type="ECO:0000256" key="9">
    <source>
        <dbReference type="ARBA" id="ARBA00022884"/>
    </source>
</evidence>
<evidence type="ECO:0000256" key="16">
    <source>
        <dbReference type="SAM" id="MobiDB-lite"/>
    </source>
</evidence>
<keyword evidence="9 15" id="KW-0694">RNA-binding</keyword>
<dbReference type="GO" id="GO:0008420">
    <property type="term" value="F:RNA polymerase II CTD heptapeptide repeat phosphatase activity"/>
    <property type="evidence" value="ECO:0007669"/>
    <property type="project" value="InterPro"/>
</dbReference>
<evidence type="ECO:0000256" key="1">
    <source>
        <dbReference type="ARBA" id="ARBA00001936"/>
    </source>
</evidence>
<dbReference type="FunFam" id="3.30.160.20:FF:000074">
    <property type="entry name" value="RNA polymerase II C-terminal domain phosphatase-like 1"/>
    <property type="match status" value="1"/>
</dbReference>
<feature type="compositionally biased region" description="Pro residues" evidence="16">
    <location>
        <begin position="594"/>
        <end position="607"/>
    </location>
</feature>
<feature type="region of interest" description="Disordered" evidence="16">
    <location>
        <begin position="933"/>
        <end position="971"/>
    </location>
</feature>
<comment type="cofactor">
    <cofactor evidence="3">
        <name>Mg(2+)</name>
        <dbReference type="ChEBI" id="CHEBI:18420"/>
    </cofactor>
</comment>
<dbReference type="InterPro" id="IPR039189">
    <property type="entry name" value="Fcp1"/>
</dbReference>
<dbReference type="Gene3D" id="3.40.50.1000">
    <property type="entry name" value="HAD superfamily/HAD-like"/>
    <property type="match status" value="1"/>
</dbReference>
<evidence type="ECO:0000256" key="6">
    <source>
        <dbReference type="ARBA" id="ARBA00022473"/>
    </source>
</evidence>
<keyword evidence="11" id="KW-0804">Transcription</keyword>
<keyword evidence="8" id="KW-0378">Hydrolase</keyword>
<dbReference type="InterPro" id="IPR014720">
    <property type="entry name" value="dsRBD_dom"/>
</dbReference>
<dbReference type="FunFam" id="3.30.160.20:FF:000035">
    <property type="entry name" value="RNA polymerase II C-terminal domain phosphatase-like 2"/>
    <property type="match status" value="1"/>
</dbReference>
<evidence type="ECO:0000313" key="19">
    <source>
        <dbReference type="EMBL" id="CAE6184274.1"/>
    </source>
</evidence>
<evidence type="ECO:0000259" key="18">
    <source>
        <dbReference type="PROSITE" id="PS50969"/>
    </source>
</evidence>
<feature type="domain" description="FCP1 homology" evidence="18">
    <location>
        <begin position="153"/>
        <end position="403"/>
    </location>
</feature>
<dbReference type="EMBL" id="LR999457">
    <property type="protein sequence ID" value="CAE6184274.1"/>
    <property type="molecule type" value="Genomic_DNA"/>
</dbReference>
<evidence type="ECO:0000256" key="8">
    <source>
        <dbReference type="ARBA" id="ARBA00022801"/>
    </source>
</evidence>
<keyword evidence="6" id="KW-0217">Developmental protein</keyword>
<proteinExistence type="predicted"/>
<dbReference type="GO" id="GO:0046872">
    <property type="term" value="F:metal ion binding"/>
    <property type="evidence" value="ECO:0007669"/>
    <property type="project" value="UniProtKB-KW"/>
</dbReference>
<dbReference type="EC" id="3.1.3.16" evidence="5"/>
<evidence type="ECO:0000256" key="11">
    <source>
        <dbReference type="ARBA" id="ARBA00023163"/>
    </source>
</evidence>
<feature type="compositionally biased region" description="Polar residues" evidence="16">
    <location>
        <begin position="535"/>
        <end position="544"/>
    </location>
</feature>
<feature type="domain" description="DRBM" evidence="17">
    <location>
        <begin position="759"/>
        <end position="796"/>
    </location>
</feature>
<dbReference type="SMART" id="SM00577">
    <property type="entry name" value="CPDc"/>
    <property type="match status" value="1"/>
</dbReference>
<keyword evidence="20" id="KW-1185">Reference proteome</keyword>
<name>A0A8S2AT45_ARAAE</name>
<evidence type="ECO:0000256" key="10">
    <source>
        <dbReference type="ARBA" id="ARBA00023015"/>
    </source>
</evidence>
<feature type="region of interest" description="Disordered" evidence="16">
    <location>
        <begin position="529"/>
        <end position="613"/>
    </location>
</feature>
<dbReference type="Gene3D" id="3.30.160.20">
    <property type="match status" value="2"/>
</dbReference>
<dbReference type="Pfam" id="PF00035">
    <property type="entry name" value="dsrm"/>
    <property type="match status" value="2"/>
</dbReference>
<evidence type="ECO:0000256" key="12">
    <source>
        <dbReference type="ARBA" id="ARBA00023242"/>
    </source>
</evidence>
<evidence type="ECO:0000256" key="4">
    <source>
        <dbReference type="ARBA" id="ARBA00004123"/>
    </source>
</evidence>
<evidence type="ECO:0000256" key="15">
    <source>
        <dbReference type="PROSITE-ProRule" id="PRU00266"/>
    </source>
</evidence>
<evidence type="ECO:0000256" key="5">
    <source>
        <dbReference type="ARBA" id="ARBA00013081"/>
    </source>
</evidence>
<accession>A0A8S2AT45</accession>
<dbReference type="SUPFAM" id="SSF56784">
    <property type="entry name" value="HAD-like"/>
    <property type="match status" value="1"/>
</dbReference>
<evidence type="ECO:0000256" key="14">
    <source>
        <dbReference type="ARBA" id="ARBA00048336"/>
    </source>
</evidence>
<evidence type="ECO:0000256" key="13">
    <source>
        <dbReference type="ARBA" id="ARBA00047761"/>
    </source>
</evidence>
<dbReference type="GO" id="GO:0009755">
    <property type="term" value="P:hormone-mediated signaling pathway"/>
    <property type="evidence" value="ECO:0007669"/>
    <property type="project" value="UniProtKB-ARBA"/>
</dbReference>
<evidence type="ECO:0000256" key="2">
    <source>
        <dbReference type="ARBA" id="ARBA00001941"/>
    </source>
</evidence>
<feature type="region of interest" description="Disordered" evidence="16">
    <location>
        <begin position="648"/>
        <end position="716"/>
    </location>
</feature>
<keyword evidence="7" id="KW-0479">Metal-binding</keyword>
<feature type="compositionally biased region" description="Polar residues" evidence="16">
    <location>
        <begin position="959"/>
        <end position="971"/>
    </location>
</feature>
<dbReference type="GO" id="GO:0005634">
    <property type="term" value="C:nucleus"/>
    <property type="evidence" value="ECO:0007669"/>
    <property type="project" value="UniProtKB-SubCell"/>
</dbReference>
<dbReference type="FunFam" id="3.40.50.1000:FF:000035">
    <property type="entry name" value="RNA polymerase II C-terminal domain phosphatase-like 1"/>
    <property type="match status" value="1"/>
</dbReference>
<organism evidence="19 20">
    <name type="scientific">Arabidopsis arenosa</name>
    <name type="common">Sand rock-cress</name>
    <name type="synonym">Cardaminopsis arenosa</name>
    <dbReference type="NCBI Taxonomy" id="38785"/>
    <lineage>
        <taxon>Eukaryota</taxon>
        <taxon>Viridiplantae</taxon>
        <taxon>Streptophyta</taxon>
        <taxon>Embryophyta</taxon>
        <taxon>Tracheophyta</taxon>
        <taxon>Spermatophyta</taxon>
        <taxon>Magnoliopsida</taxon>
        <taxon>eudicotyledons</taxon>
        <taxon>Gunneridae</taxon>
        <taxon>Pentapetalae</taxon>
        <taxon>rosids</taxon>
        <taxon>malvids</taxon>
        <taxon>Brassicales</taxon>
        <taxon>Brassicaceae</taxon>
        <taxon>Camelineae</taxon>
        <taxon>Arabidopsis</taxon>
    </lineage>
</organism>
<dbReference type="SMART" id="SM00358">
    <property type="entry name" value="DSRM"/>
    <property type="match status" value="2"/>
</dbReference>
<evidence type="ECO:0000256" key="3">
    <source>
        <dbReference type="ARBA" id="ARBA00001946"/>
    </source>
</evidence>
<comment type="cofactor">
    <cofactor evidence="2">
        <name>Co(2+)</name>
        <dbReference type="ChEBI" id="CHEBI:48828"/>
    </cofactor>
</comment>
<evidence type="ECO:0000259" key="17">
    <source>
        <dbReference type="PROSITE" id="PS50137"/>
    </source>
</evidence>
<dbReference type="PANTHER" id="PTHR23081:SF0">
    <property type="entry name" value="RNA POLYMERASE II C-TERMINAL DOMAIN PHOSPHATASE-LIKE 1"/>
    <property type="match status" value="1"/>
</dbReference>
<comment type="cofactor">
    <cofactor evidence="1">
        <name>Mn(2+)</name>
        <dbReference type="ChEBI" id="CHEBI:29035"/>
    </cofactor>
</comment>
<dbReference type="PROSITE" id="PS50137">
    <property type="entry name" value="DS_RBD"/>
    <property type="match status" value="2"/>
</dbReference>
<comment type="catalytic activity">
    <reaction evidence="14">
        <text>O-phospho-L-threonyl-[protein] + H2O = L-threonyl-[protein] + phosphate</text>
        <dbReference type="Rhea" id="RHEA:47004"/>
        <dbReference type="Rhea" id="RHEA-COMP:11060"/>
        <dbReference type="Rhea" id="RHEA-COMP:11605"/>
        <dbReference type="ChEBI" id="CHEBI:15377"/>
        <dbReference type="ChEBI" id="CHEBI:30013"/>
        <dbReference type="ChEBI" id="CHEBI:43474"/>
        <dbReference type="ChEBI" id="CHEBI:61977"/>
        <dbReference type="EC" id="3.1.3.16"/>
    </reaction>
</comment>
<comment type="catalytic activity">
    <reaction evidence="13">
        <text>O-phospho-L-seryl-[protein] + H2O = L-seryl-[protein] + phosphate</text>
        <dbReference type="Rhea" id="RHEA:20629"/>
        <dbReference type="Rhea" id="RHEA-COMP:9863"/>
        <dbReference type="Rhea" id="RHEA-COMP:11604"/>
        <dbReference type="ChEBI" id="CHEBI:15377"/>
        <dbReference type="ChEBI" id="CHEBI:29999"/>
        <dbReference type="ChEBI" id="CHEBI:43474"/>
        <dbReference type="ChEBI" id="CHEBI:83421"/>
        <dbReference type="EC" id="3.1.3.16"/>
    </reaction>
</comment>
<dbReference type="GO" id="GO:0045892">
    <property type="term" value="P:negative regulation of DNA-templated transcription"/>
    <property type="evidence" value="ECO:0007669"/>
    <property type="project" value="UniProtKB-ARBA"/>
</dbReference>
<keyword evidence="10" id="KW-0805">Transcription regulation</keyword>
<dbReference type="PROSITE" id="PS50969">
    <property type="entry name" value="FCP1"/>
    <property type="match status" value="1"/>
</dbReference>